<sequence length="80" mass="9097">MQKSTSYFDPLDTKTRARAREQSIQVPPPPTPSHRQPSSGKMNGLYVMALAGAWWGWKPVRRLGSDRSVGTFFSFSFFFI</sequence>
<name>A0A433Q1A5_9FUNG</name>
<evidence type="ECO:0000313" key="2">
    <source>
        <dbReference type="EMBL" id="RUS23546.1"/>
    </source>
</evidence>
<dbReference type="AlphaFoldDB" id="A0A433Q1A5"/>
<protein>
    <submittedName>
        <fullName evidence="2">Uncharacterized protein</fullName>
    </submittedName>
</protein>
<keyword evidence="3" id="KW-1185">Reference proteome</keyword>
<gene>
    <name evidence="2" type="ORF">BC938DRAFT_474970</name>
</gene>
<dbReference type="Proteomes" id="UP000274822">
    <property type="component" value="Unassembled WGS sequence"/>
</dbReference>
<proteinExistence type="predicted"/>
<feature type="region of interest" description="Disordered" evidence="1">
    <location>
        <begin position="18"/>
        <end position="39"/>
    </location>
</feature>
<evidence type="ECO:0000256" key="1">
    <source>
        <dbReference type="SAM" id="MobiDB-lite"/>
    </source>
</evidence>
<organism evidence="2 3">
    <name type="scientific">Jimgerdemannia flammicorona</name>
    <dbReference type="NCBI Taxonomy" id="994334"/>
    <lineage>
        <taxon>Eukaryota</taxon>
        <taxon>Fungi</taxon>
        <taxon>Fungi incertae sedis</taxon>
        <taxon>Mucoromycota</taxon>
        <taxon>Mucoromycotina</taxon>
        <taxon>Endogonomycetes</taxon>
        <taxon>Endogonales</taxon>
        <taxon>Endogonaceae</taxon>
        <taxon>Jimgerdemannia</taxon>
    </lineage>
</organism>
<reference evidence="2 3" key="1">
    <citation type="journal article" date="2018" name="New Phytol.">
        <title>Phylogenomics of Endogonaceae and evolution of mycorrhizas within Mucoromycota.</title>
        <authorList>
            <person name="Chang Y."/>
            <person name="Desiro A."/>
            <person name="Na H."/>
            <person name="Sandor L."/>
            <person name="Lipzen A."/>
            <person name="Clum A."/>
            <person name="Barry K."/>
            <person name="Grigoriev I.V."/>
            <person name="Martin F.M."/>
            <person name="Stajich J.E."/>
            <person name="Smith M.E."/>
            <person name="Bonito G."/>
            <person name="Spatafora J.W."/>
        </authorList>
    </citation>
    <scope>NUCLEOTIDE SEQUENCE [LARGE SCALE GENOMIC DNA]</scope>
    <source>
        <strain evidence="2 3">AD002</strain>
    </source>
</reference>
<feature type="non-terminal residue" evidence="2">
    <location>
        <position position="80"/>
    </location>
</feature>
<accession>A0A433Q1A5</accession>
<comment type="caution">
    <text evidence="2">The sequence shown here is derived from an EMBL/GenBank/DDBJ whole genome shotgun (WGS) entry which is preliminary data.</text>
</comment>
<dbReference type="EMBL" id="RBNJ01019418">
    <property type="protein sequence ID" value="RUS23546.1"/>
    <property type="molecule type" value="Genomic_DNA"/>
</dbReference>
<evidence type="ECO:0000313" key="3">
    <source>
        <dbReference type="Proteomes" id="UP000274822"/>
    </source>
</evidence>